<sequence>MQSKRYVAENGSREKISSVCFSASGGQRVGLRCLQVPWRSHLVLMNVG</sequence>
<organism evidence="1">
    <name type="scientific">Anguilla anguilla</name>
    <name type="common">European freshwater eel</name>
    <name type="synonym">Muraena anguilla</name>
    <dbReference type="NCBI Taxonomy" id="7936"/>
    <lineage>
        <taxon>Eukaryota</taxon>
        <taxon>Metazoa</taxon>
        <taxon>Chordata</taxon>
        <taxon>Craniata</taxon>
        <taxon>Vertebrata</taxon>
        <taxon>Euteleostomi</taxon>
        <taxon>Actinopterygii</taxon>
        <taxon>Neopterygii</taxon>
        <taxon>Teleostei</taxon>
        <taxon>Anguilliformes</taxon>
        <taxon>Anguillidae</taxon>
        <taxon>Anguilla</taxon>
    </lineage>
</organism>
<proteinExistence type="predicted"/>
<name>A0A0E9W6S0_ANGAN</name>
<protein>
    <submittedName>
        <fullName evidence="1">Uncharacterized protein</fullName>
    </submittedName>
</protein>
<dbReference type="EMBL" id="GBXM01023394">
    <property type="protein sequence ID" value="JAH85183.1"/>
    <property type="molecule type" value="Transcribed_RNA"/>
</dbReference>
<reference evidence="1" key="1">
    <citation type="submission" date="2014-11" db="EMBL/GenBank/DDBJ databases">
        <authorList>
            <person name="Amaro Gonzalez C."/>
        </authorList>
    </citation>
    <scope>NUCLEOTIDE SEQUENCE</scope>
</reference>
<dbReference type="AlphaFoldDB" id="A0A0E9W6S0"/>
<reference evidence="1" key="2">
    <citation type="journal article" date="2015" name="Fish Shellfish Immunol.">
        <title>Early steps in the European eel (Anguilla anguilla)-Vibrio vulnificus interaction in the gills: Role of the RtxA13 toxin.</title>
        <authorList>
            <person name="Callol A."/>
            <person name="Pajuelo D."/>
            <person name="Ebbesson L."/>
            <person name="Teles M."/>
            <person name="MacKenzie S."/>
            <person name="Amaro C."/>
        </authorList>
    </citation>
    <scope>NUCLEOTIDE SEQUENCE</scope>
</reference>
<accession>A0A0E9W6S0</accession>
<evidence type="ECO:0000313" key="1">
    <source>
        <dbReference type="EMBL" id="JAH85183.1"/>
    </source>
</evidence>